<dbReference type="InterPro" id="IPR036393">
    <property type="entry name" value="AceGlu_kinase-like_sf"/>
</dbReference>
<evidence type="ECO:0000256" key="2">
    <source>
        <dbReference type="ARBA" id="ARBA00009145"/>
    </source>
</evidence>
<dbReference type="GO" id="GO:0006526">
    <property type="term" value="P:L-arginine biosynthetic process"/>
    <property type="evidence" value="ECO:0007669"/>
    <property type="project" value="UniProtKB-UniRule"/>
</dbReference>
<comment type="similarity">
    <text evidence="2 9">Belongs to the acetyltransferase family. ArgA subfamily.</text>
</comment>
<dbReference type="InterPro" id="IPR033719">
    <property type="entry name" value="NAGS_kin"/>
</dbReference>
<dbReference type="GO" id="GO:0005737">
    <property type="term" value="C:cytoplasm"/>
    <property type="evidence" value="ECO:0007669"/>
    <property type="project" value="UniProtKB-SubCell"/>
</dbReference>
<keyword evidence="5 9" id="KW-0028">Amino-acid biosynthesis</keyword>
<comment type="pathway">
    <text evidence="1 9">Amino-acid biosynthesis; L-arginine biosynthesis; N(2)-acetyl-L-ornithine from L-glutamate: step 1/4.</text>
</comment>
<evidence type="ECO:0000313" key="11">
    <source>
        <dbReference type="EMBL" id="OXY82043.1"/>
    </source>
</evidence>
<evidence type="ECO:0000259" key="10">
    <source>
        <dbReference type="PROSITE" id="PS51186"/>
    </source>
</evidence>
<keyword evidence="4 9" id="KW-0055">Arginine biosynthesis</keyword>
<dbReference type="RefSeq" id="WP_094198822.1">
    <property type="nucleotide sequence ID" value="NZ_NBIM01000001.1"/>
</dbReference>
<comment type="catalytic activity">
    <reaction evidence="8 9">
        <text>L-glutamate + acetyl-CoA = N-acetyl-L-glutamate + CoA + H(+)</text>
        <dbReference type="Rhea" id="RHEA:24292"/>
        <dbReference type="ChEBI" id="CHEBI:15378"/>
        <dbReference type="ChEBI" id="CHEBI:29985"/>
        <dbReference type="ChEBI" id="CHEBI:44337"/>
        <dbReference type="ChEBI" id="CHEBI:57287"/>
        <dbReference type="ChEBI" id="CHEBI:57288"/>
        <dbReference type="EC" id="2.3.1.1"/>
    </reaction>
</comment>
<keyword evidence="7 9" id="KW-0012">Acyltransferase</keyword>
<organism evidence="11 12">
    <name type="scientific">Oceanimonas doudoroffii</name>
    <dbReference type="NCBI Taxonomy" id="84158"/>
    <lineage>
        <taxon>Bacteria</taxon>
        <taxon>Pseudomonadati</taxon>
        <taxon>Pseudomonadota</taxon>
        <taxon>Gammaproteobacteria</taxon>
        <taxon>Aeromonadales</taxon>
        <taxon>Aeromonadaceae</taxon>
        <taxon>Oceanimonas</taxon>
    </lineage>
</organism>
<dbReference type="Gene3D" id="3.40.1160.10">
    <property type="entry name" value="Acetylglutamate kinase-like"/>
    <property type="match status" value="1"/>
</dbReference>
<sequence>MRENDAALVKAFRQSSPYVNLHRGSTFVIMLGGEAIDQENFPNIVSDIALLTSLGIRLVIVFGARPQIDRGLSEAGLSGVFHKHTRVTDEPSFRVIKDVCGGLQMDITARLSMGLINTPMQNARINVVTGNFVIAQPLGVDDGVDYIHSGRVRRIHTDTIHHQLANGATVLISPIGFSVTGESFNLSSEELARRLAIELKADKLIGFCSQRGVLDEDGVAIAELFPEQAEAHLQRLLEEGESLSGTARYLRAAISSCRGGVPRSHLVSYKEDGALIQELFTRDGLGTQIVSESAEQARQASIDDIGGILDLIRPLEEEGILVRRSREQLEMEIDQFTIIEKDGATIGCAALYPFPEEGMAEMACVAIHPDYRKGSRGDMLLNKIEEQARKRGMSRLFILTTRSIHWFRERGFEPVDVSALPMGKQKLYNFQRRSKIMLKDLNLKV</sequence>
<keyword evidence="12" id="KW-1185">Reference proteome</keyword>
<dbReference type="SUPFAM" id="SSF53633">
    <property type="entry name" value="Carbamate kinase-like"/>
    <property type="match status" value="1"/>
</dbReference>
<dbReference type="PANTHER" id="PTHR30602:SF12">
    <property type="entry name" value="AMINO-ACID ACETYLTRANSFERASE NAGS1, CHLOROPLASTIC-RELATED"/>
    <property type="match status" value="1"/>
</dbReference>
<evidence type="ECO:0000256" key="5">
    <source>
        <dbReference type="ARBA" id="ARBA00022605"/>
    </source>
</evidence>
<dbReference type="CDD" id="cd04237">
    <property type="entry name" value="AAK_NAGS-ABP"/>
    <property type="match status" value="1"/>
</dbReference>
<dbReference type="NCBIfam" id="TIGR01890">
    <property type="entry name" value="N-Ac-Glu-synth"/>
    <property type="match status" value="1"/>
</dbReference>
<dbReference type="Gene3D" id="3.40.630.30">
    <property type="match status" value="1"/>
</dbReference>
<accession>A0A233RF69</accession>
<protein>
    <recommendedName>
        <fullName evidence="9">Amino-acid acetyltransferase</fullName>
        <ecNumber evidence="9">2.3.1.1</ecNumber>
    </recommendedName>
    <alternativeName>
        <fullName evidence="9">N-acetylglutamate synthase</fullName>
        <shortName evidence="9">AGS</shortName>
        <shortName evidence="9">NAGS</shortName>
    </alternativeName>
</protein>
<reference evidence="11 12" key="1">
    <citation type="submission" date="2017-08" db="EMBL/GenBank/DDBJ databases">
        <title>A Genome Sequence of Oceanimonas doudoroffii ATCC 27123T.</title>
        <authorList>
            <person name="Brennan M.A."/>
            <person name="Maclea K.S."/>
            <person name="Mcclelland W.D."/>
            <person name="Trachtenberg A.M."/>
        </authorList>
    </citation>
    <scope>NUCLEOTIDE SEQUENCE [LARGE SCALE GENOMIC DNA]</scope>
    <source>
        <strain evidence="11 12">ATCC 27123</strain>
    </source>
</reference>
<keyword evidence="6 9" id="KW-0808">Transferase</keyword>
<evidence type="ECO:0000313" key="12">
    <source>
        <dbReference type="Proteomes" id="UP000242757"/>
    </source>
</evidence>
<dbReference type="EC" id="2.3.1.1" evidence="9"/>
<dbReference type="InterPro" id="IPR001048">
    <property type="entry name" value="Asp/Glu/Uridylate_kinase"/>
</dbReference>
<evidence type="ECO:0000256" key="7">
    <source>
        <dbReference type="ARBA" id="ARBA00023315"/>
    </source>
</evidence>
<dbReference type="Pfam" id="PF00583">
    <property type="entry name" value="Acetyltransf_1"/>
    <property type="match status" value="1"/>
</dbReference>
<dbReference type="PANTHER" id="PTHR30602">
    <property type="entry name" value="AMINO-ACID ACETYLTRANSFERASE"/>
    <property type="match status" value="1"/>
</dbReference>
<name>A0A233RF69_9GAMM</name>
<evidence type="ECO:0000256" key="6">
    <source>
        <dbReference type="ARBA" id="ARBA00022679"/>
    </source>
</evidence>
<dbReference type="SUPFAM" id="SSF55729">
    <property type="entry name" value="Acyl-CoA N-acyltransferases (Nat)"/>
    <property type="match status" value="1"/>
</dbReference>
<dbReference type="HAMAP" id="MF_01105">
    <property type="entry name" value="N_acetyl_glu_synth"/>
    <property type="match status" value="1"/>
</dbReference>
<dbReference type="InterPro" id="IPR000182">
    <property type="entry name" value="GNAT_dom"/>
</dbReference>
<proteinExistence type="inferred from homology"/>
<gene>
    <name evidence="9" type="primary">argA</name>
    <name evidence="11" type="ORF">B6S08_00460</name>
</gene>
<keyword evidence="3 9" id="KW-0963">Cytoplasm</keyword>
<evidence type="ECO:0000256" key="3">
    <source>
        <dbReference type="ARBA" id="ARBA00022490"/>
    </source>
</evidence>
<comment type="caution">
    <text evidence="11">The sequence shown here is derived from an EMBL/GenBank/DDBJ whole genome shotgun (WGS) entry which is preliminary data.</text>
</comment>
<dbReference type="OrthoDB" id="9802238at2"/>
<dbReference type="EMBL" id="NBIM01000001">
    <property type="protein sequence ID" value="OXY82043.1"/>
    <property type="molecule type" value="Genomic_DNA"/>
</dbReference>
<dbReference type="NCBIfam" id="NF003641">
    <property type="entry name" value="PRK05279.1"/>
    <property type="match status" value="1"/>
</dbReference>
<dbReference type="GO" id="GO:0004042">
    <property type="term" value="F:L-glutamate N-acetyltransferase activity"/>
    <property type="evidence" value="ECO:0007669"/>
    <property type="project" value="UniProtKB-UniRule"/>
</dbReference>
<dbReference type="PROSITE" id="PS51186">
    <property type="entry name" value="GNAT"/>
    <property type="match status" value="1"/>
</dbReference>
<feature type="domain" description="N-acetyltransferase" evidence="10">
    <location>
        <begin position="295"/>
        <end position="442"/>
    </location>
</feature>
<comment type="miscellaneous">
    <text evidence="9">In bacteria which possess the bifunctional enzyme ornithine acetyltransferase/N-acetylglutamate synthase (ArgJ), ArgA fulfills an anaplerotic role.</text>
</comment>
<evidence type="ECO:0000256" key="9">
    <source>
        <dbReference type="HAMAP-Rule" id="MF_01105"/>
    </source>
</evidence>
<evidence type="ECO:0000256" key="4">
    <source>
        <dbReference type="ARBA" id="ARBA00022571"/>
    </source>
</evidence>
<evidence type="ECO:0000256" key="1">
    <source>
        <dbReference type="ARBA" id="ARBA00004925"/>
    </source>
</evidence>
<comment type="subcellular location">
    <subcellularLocation>
        <location evidence="9">Cytoplasm</location>
    </subcellularLocation>
</comment>
<dbReference type="UniPathway" id="UPA00068">
    <property type="reaction ID" value="UER00106"/>
</dbReference>
<dbReference type="FunFam" id="3.40.630.30:FF:000009">
    <property type="entry name" value="Amino-acid acetyltransferase"/>
    <property type="match status" value="1"/>
</dbReference>
<dbReference type="Pfam" id="PF00696">
    <property type="entry name" value="AA_kinase"/>
    <property type="match status" value="1"/>
</dbReference>
<dbReference type="AlphaFoldDB" id="A0A233RF69"/>
<dbReference type="CDD" id="cd04301">
    <property type="entry name" value="NAT_SF"/>
    <property type="match status" value="1"/>
</dbReference>
<dbReference type="InterPro" id="IPR016181">
    <property type="entry name" value="Acyl_CoA_acyltransferase"/>
</dbReference>
<evidence type="ECO:0000256" key="8">
    <source>
        <dbReference type="ARBA" id="ARBA00048372"/>
    </source>
</evidence>
<dbReference type="Proteomes" id="UP000242757">
    <property type="component" value="Unassembled WGS sequence"/>
</dbReference>
<dbReference type="PIRSF" id="PIRSF000423">
    <property type="entry name" value="ArgA"/>
    <property type="match status" value="1"/>
</dbReference>
<dbReference type="InterPro" id="IPR010167">
    <property type="entry name" value="NH2A_AcTrfase"/>
</dbReference>